<dbReference type="PROSITE" id="PS50943">
    <property type="entry name" value="HTH_CROC1"/>
    <property type="match status" value="1"/>
</dbReference>
<evidence type="ECO:0000313" key="3">
    <source>
        <dbReference type="EMBL" id="OSJ31530.1"/>
    </source>
</evidence>
<dbReference type="GO" id="GO:0003677">
    <property type="term" value="F:DNA binding"/>
    <property type="evidence" value="ECO:0007669"/>
    <property type="project" value="UniProtKB-KW"/>
</dbReference>
<accession>A0A1Y2JQ80</accession>
<proteinExistence type="predicted"/>
<organism evidence="3 4">
    <name type="scientific">Bradyrhizobium japonicum</name>
    <dbReference type="NCBI Taxonomy" id="375"/>
    <lineage>
        <taxon>Bacteria</taxon>
        <taxon>Pseudomonadati</taxon>
        <taxon>Pseudomonadota</taxon>
        <taxon>Alphaproteobacteria</taxon>
        <taxon>Hyphomicrobiales</taxon>
        <taxon>Nitrobacteraceae</taxon>
        <taxon>Bradyrhizobium</taxon>
    </lineage>
</organism>
<dbReference type="Proteomes" id="UP000193335">
    <property type="component" value="Unassembled WGS sequence"/>
</dbReference>
<dbReference type="EMBL" id="NAFL01000255">
    <property type="protein sequence ID" value="OSJ31530.1"/>
    <property type="molecule type" value="Genomic_DNA"/>
</dbReference>
<name>A0A1Y2JQ80_BRAJP</name>
<gene>
    <name evidence="3" type="ORF">BSZ19_21845</name>
</gene>
<comment type="caution">
    <text evidence="3">The sequence shown here is derived from an EMBL/GenBank/DDBJ whole genome shotgun (WGS) entry which is preliminary data.</text>
</comment>
<reference evidence="3 4" key="1">
    <citation type="submission" date="2017-03" db="EMBL/GenBank/DDBJ databases">
        <title>Whole genome sequences of fourteen strains of Bradyrhizobium canariense and one strain of Bradyrhizobium japonicum isolated from Lupinus (Papilionoideae: Genisteae) species in Algeria.</title>
        <authorList>
            <person name="Crovadore J."/>
            <person name="Chekireb D."/>
            <person name="Brachmann A."/>
            <person name="Chablais R."/>
            <person name="Cochard B."/>
            <person name="Lefort F."/>
        </authorList>
    </citation>
    <scope>NUCLEOTIDE SEQUENCE [LARGE SCALE GENOMIC DNA]</scope>
    <source>
        <strain evidence="3 4">UBMA197</strain>
    </source>
</reference>
<dbReference type="Gene3D" id="1.10.260.40">
    <property type="entry name" value="lambda repressor-like DNA-binding domains"/>
    <property type="match status" value="1"/>
</dbReference>
<keyword evidence="1" id="KW-0238">DNA-binding</keyword>
<dbReference type="AlphaFoldDB" id="A0A1Y2JQ80"/>
<dbReference type="SUPFAM" id="SSF47413">
    <property type="entry name" value="lambda repressor-like DNA-binding domains"/>
    <property type="match status" value="1"/>
</dbReference>
<dbReference type="InterPro" id="IPR001387">
    <property type="entry name" value="Cro/C1-type_HTH"/>
</dbReference>
<evidence type="ECO:0000259" key="2">
    <source>
        <dbReference type="PROSITE" id="PS50943"/>
    </source>
</evidence>
<evidence type="ECO:0000256" key="1">
    <source>
        <dbReference type="ARBA" id="ARBA00023125"/>
    </source>
</evidence>
<dbReference type="Pfam" id="PF01381">
    <property type="entry name" value="HTH_3"/>
    <property type="match status" value="1"/>
</dbReference>
<dbReference type="PANTHER" id="PTHR46558">
    <property type="entry name" value="TRACRIPTIONAL REGULATORY PROTEIN-RELATED-RELATED"/>
    <property type="match status" value="1"/>
</dbReference>
<feature type="domain" description="HTH cro/C1-type" evidence="2">
    <location>
        <begin position="18"/>
        <end position="72"/>
    </location>
</feature>
<sequence>MPNVRSVTDVDAYIGEKIRGYRNQLKLSQDELGQQLGVSFQQVQKYEKGVNRLSGSRLQQVAQIFDCEIVDLLPERRAGRKSKGLSNVDRIVATRDGMKLVDSFVTIKDENLRAAIVDLARRFEGL</sequence>
<dbReference type="SMART" id="SM00530">
    <property type="entry name" value="HTH_XRE"/>
    <property type="match status" value="1"/>
</dbReference>
<dbReference type="InterPro" id="IPR010982">
    <property type="entry name" value="Lambda_DNA-bd_dom_sf"/>
</dbReference>
<protein>
    <recommendedName>
        <fullName evidence="2">HTH cro/C1-type domain-containing protein</fullName>
    </recommendedName>
</protein>
<dbReference type="RefSeq" id="WP_085401634.1">
    <property type="nucleotide sequence ID" value="NZ_NAFL01000255.1"/>
</dbReference>
<dbReference type="CDD" id="cd00093">
    <property type="entry name" value="HTH_XRE"/>
    <property type="match status" value="1"/>
</dbReference>
<evidence type="ECO:0000313" key="4">
    <source>
        <dbReference type="Proteomes" id="UP000193335"/>
    </source>
</evidence>
<dbReference type="PANTHER" id="PTHR46558:SF4">
    <property type="entry name" value="DNA-BIDING PHAGE PROTEIN"/>
    <property type="match status" value="1"/>
</dbReference>